<feature type="region of interest" description="Disordered" evidence="1">
    <location>
        <begin position="1"/>
        <end position="39"/>
    </location>
</feature>
<reference evidence="2 3" key="1">
    <citation type="journal article" date="2016" name="Genome Biol. Evol.">
        <title>Divergent and convergent evolution of fungal pathogenicity.</title>
        <authorList>
            <person name="Shang Y."/>
            <person name="Xiao G."/>
            <person name="Zheng P."/>
            <person name="Cen K."/>
            <person name="Zhan S."/>
            <person name="Wang C."/>
        </authorList>
    </citation>
    <scope>NUCLEOTIDE SEQUENCE [LARGE SCALE GENOMIC DNA]</scope>
    <source>
        <strain evidence="2 3">RCEF 1005</strain>
    </source>
</reference>
<organism evidence="2 3">
    <name type="scientific">Akanthomyces lecanii RCEF 1005</name>
    <dbReference type="NCBI Taxonomy" id="1081108"/>
    <lineage>
        <taxon>Eukaryota</taxon>
        <taxon>Fungi</taxon>
        <taxon>Dikarya</taxon>
        <taxon>Ascomycota</taxon>
        <taxon>Pezizomycotina</taxon>
        <taxon>Sordariomycetes</taxon>
        <taxon>Hypocreomycetidae</taxon>
        <taxon>Hypocreales</taxon>
        <taxon>Cordycipitaceae</taxon>
        <taxon>Akanthomyces</taxon>
        <taxon>Cordyceps confragosa</taxon>
    </lineage>
</organism>
<evidence type="ECO:0000256" key="1">
    <source>
        <dbReference type="SAM" id="MobiDB-lite"/>
    </source>
</evidence>
<accession>A0A167ZPE3</accession>
<sequence length="82" mass="8821">MSSAERPCMTDAVIRPVANDGGQGDAESPPSKKRKQSVVRPEFLVNDAASECGYLSVLDYPEPPFDLEGAEIKSLQTPPTDL</sequence>
<evidence type="ECO:0000313" key="2">
    <source>
        <dbReference type="EMBL" id="OAA67758.1"/>
    </source>
</evidence>
<dbReference type="AlphaFoldDB" id="A0A167ZPE3"/>
<protein>
    <submittedName>
        <fullName evidence="2">Uncharacterized protein</fullName>
    </submittedName>
</protein>
<keyword evidence="3" id="KW-1185">Reference proteome</keyword>
<gene>
    <name evidence="2" type="ORF">LEL_10381</name>
</gene>
<dbReference type="EMBL" id="AZHF01000012">
    <property type="protein sequence ID" value="OAA67758.1"/>
    <property type="molecule type" value="Genomic_DNA"/>
</dbReference>
<evidence type="ECO:0000313" key="3">
    <source>
        <dbReference type="Proteomes" id="UP000076881"/>
    </source>
</evidence>
<dbReference type="Proteomes" id="UP000076881">
    <property type="component" value="Unassembled WGS sequence"/>
</dbReference>
<name>A0A167ZPE3_CORDF</name>
<comment type="caution">
    <text evidence="2">The sequence shown here is derived from an EMBL/GenBank/DDBJ whole genome shotgun (WGS) entry which is preliminary data.</text>
</comment>
<proteinExistence type="predicted"/>